<dbReference type="InterPro" id="IPR001434">
    <property type="entry name" value="OmcB-like_DUF11"/>
</dbReference>
<name>A0A974BKZ2_SEDHY</name>
<evidence type="ECO:0000256" key="2">
    <source>
        <dbReference type="SAM" id="MobiDB-lite"/>
    </source>
</evidence>
<gene>
    <name evidence="4" type="ORF">HZF24_12615</name>
</gene>
<feature type="domain" description="SLH" evidence="3">
    <location>
        <begin position="614"/>
        <end position="677"/>
    </location>
</feature>
<sequence length="717" mass="82206">MLKEAYKSRRILCLFMAVMIICGVFPMETSAEPTGEEPDAVECIVAFDPDDGRTGYKDFYKTTVHKGDKITDIPEDPKRDGYFFAGWYAYTDASGFGVYWDFESDTVEENTTLWAEWDEGYIVAYDPDDGRTGYKDFYKTTVQKNDKVTDIPDAPKRDGYFFKGWYAFLDKNGDPVYWDFDRHKVTENTTLWADWEEGCIVVFDPDDGEAQYKDFYKTTVHKGDKVTDIPEDPQRDGYFFKGWYAYLDDEGPVYWNFEDDVVEENTTLWADWEEGCIVVFDPDDGEAQYKDFYKTTVHKGDKVTDIPEDPQRDGYFFKGWYAYLDDEGPVYWNFEDDVVEENTTLWADWDLGKITKNSSTDKITIGKSFTYTITVVYSEHAESIWEDVIARDVLNDELDYIGYKSEDGVVVSANGRELTIDFGDVNIGESKTVTITVRVNNSGKIGTVIENRVITDDGKTAIDPNGPKITEEKQEEKPEKKPEKKPGKETEGPSNGDEKEIVITGEIPLGLLKDDHIAYVQGYPEGDFRPENPITRAESAQIFYNLLIDVDKTGYYSSFSDVKSSSWYADAIHCLSANNIILGYPDETYKPDQYITRAEFAAIASRFDNLSSDNNKSFIDLANSHWAYKYIMSASDKGWISGYPDNTFRPEQNITRSEVVKIVNNMLGRGIKSEDIPKNLHTLYSDLTIEHWAFGDIIEASVEHLYTRDKDGWEIWE</sequence>
<evidence type="ECO:0000313" key="5">
    <source>
        <dbReference type="Proteomes" id="UP000611629"/>
    </source>
</evidence>
<dbReference type="PROSITE" id="PS51272">
    <property type="entry name" value="SLH"/>
    <property type="match status" value="2"/>
</dbReference>
<dbReference type="RefSeq" id="WP_179238684.1">
    <property type="nucleotide sequence ID" value="NZ_JACBNQ010000015.1"/>
</dbReference>
<protein>
    <submittedName>
        <fullName evidence="4">InlB B-repeat-containing protein</fullName>
    </submittedName>
</protein>
<dbReference type="Proteomes" id="UP000611629">
    <property type="component" value="Unassembled WGS sequence"/>
</dbReference>
<feature type="region of interest" description="Disordered" evidence="2">
    <location>
        <begin position="456"/>
        <end position="500"/>
    </location>
</feature>
<dbReference type="InterPro" id="IPR013378">
    <property type="entry name" value="InlB-like_B-rpt"/>
</dbReference>
<organism evidence="4 5">
    <name type="scientific">Sedimentibacter hydroxybenzoicus DSM 7310</name>
    <dbReference type="NCBI Taxonomy" id="1123245"/>
    <lineage>
        <taxon>Bacteria</taxon>
        <taxon>Bacillati</taxon>
        <taxon>Bacillota</taxon>
        <taxon>Tissierellia</taxon>
        <taxon>Sedimentibacter</taxon>
    </lineage>
</organism>
<dbReference type="Pfam" id="PF00395">
    <property type="entry name" value="SLH"/>
    <property type="match status" value="3"/>
</dbReference>
<dbReference type="InterPro" id="IPR001119">
    <property type="entry name" value="SLH_dom"/>
</dbReference>
<reference evidence="4" key="1">
    <citation type="submission" date="2020-07" db="EMBL/GenBank/DDBJ databases">
        <title>Genomic analysis of a strain of Sedimentibacter Hydroxybenzoicus DSM7310.</title>
        <authorList>
            <person name="Ma S."/>
        </authorList>
    </citation>
    <scope>NUCLEOTIDE SEQUENCE</scope>
    <source>
        <strain evidence="4">DSM 7310</strain>
    </source>
</reference>
<feature type="domain" description="SLH" evidence="3">
    <location>
        <begin position="555"/>
        <end position="613"/>
    </location>
</feature>
<evidence type="ECO:0000313" key="4">
    <source>
        <dbReference type="EMBL" id="NYB74982.1"/>
    </source>
</evidence>
<keyword evidence="5" id="KW-1185">Reference proteome</keyword>
<dbReference type="InterPro" id="IPR051465">
    <property type="entry name" value="Cell_Envelope_Struct_Comp"/>
</dbReference>
<comment type="caution">
    <text evidence="4">The sequence shown here is derived from an EMBL/GenBank/DDBJ whole genome shotgun (WGS) entry which is preliminary data.</text>
</comment>
<evidence type="ECO:0000256" key="1">
    <source>
        <dbReference type="ARBA" id="ARBA00004196"/>
    </source>
</evidence>
<dbReference type="InterPro" id="IPR042229">
    <property type="entry name" value="Listeria/Bacterioides_rpt_sf"/>
</dbReference>
<dbReference type="Gene3D" id="2.60.40.4270">
    <property type="entry name" value="Listeria-Bacteroides repeat domain"/>
    <property type="match status" value="4"/>
</dbReference>
<dbReference type="Pfam" id="PF09479">
    <property type="entry name" value="Flg_new"/>
    <property type="match status" value="4"/>
</dbReference>
<feature type="compositionally biased region" description="Basic and acidic residues" evidence="2">
    <location>
        <begin position="469"/>
        <end position="500"/>
    </location>
</feature>
<dbReference type="GO" id="GO:0030313">
    <property type="term" value="C:cell envelope"/>
    <property type="evidence" value="ECO:0007669"/>
    <property type="project" value="UniProtKB-SubCell"/>
</dbReference>
<dbReference type="Gene3D" id="2.60.40.740">
    <property type="match status" value="1"/>
</dbReference>
<dbReference type="EMBL" id="JACBNQ010000015">
    <property type="protein sequence ID" value="NYB74982.1"/>
    <property type="molecule type" value="Genomic_DNA"/>
</dbReference>
<dbReference type="AlphaFoldDB" id="A0A974BKZ2"/>
<dbReference type="Pfam" id="PF01345">
    <property type="entry name" value="DUF11"/>
    <property type="match status" value="1"/>
</dbReference>
<comment type="subcellular location">
    <subcellularLocation>
        <location evidence="1">Cell envelope</location>
    </subcellularLocation>
</comment>
<evidence type="ECO:0000259" key="3">
    <source>
        <dbReference type="PROSITE" id="PS51272"/>
    </source>
</evidence>
<accession>A0A974BKZ2</accession>
<dbReference type="PANTHER" id="PTHR43308">
    <property type="entry name" value="OUTER MEMBRANE PROTEIN ALPHA-RELATED"/>
    <property type="match status" value="1"/>
</dbReference>
<dbReference type="PANTHER" id="PTHR43308:SF5">
    <property type="entry name" value="S-LAYER PROTEIN _ PEPTIDOGLYCAN ENDO-BETA-N-ACETYLGLUCOSAMINIDASE"/>
    <property type="match status" value="1"/>
</dbReference>
<proteinExistence type="predicted"/>